<gene>
    <name evidence="1" type="ORF">RFULGI_LOCUS12674</name>
</gene>
<name>A0A9N9IKG9_9GLOM</name>
<evidence type="ECO:0000313" key="1">
    <source>
        <dbReference type="EMBL" id="CAG8738530.1"/>
    </source>
</evidence>
<dbReference type="InterPro" id="IPR043504">
    <property type="entry name" value="Peptidase_S1_PA_chymotrypsin"/>
</dbReference>
<protein>
    <submittedName>
        <fullName evidence="1">3753_t:CDS:1</fullName>
    </submittedName>
</protein>
<comment type="caution">
    <text evidence="1">The sequence shown here is derived from an EMBL/GenBank/DDBJ whole genome shotgun (WGS) entry which is preliminary data.</text>
</comment>
<dbReference type="Proteomes" id="UP000789396">
    <property type="component" value="Unassembled WGS sequence"/>
</dbReference>
<organism evidence="1 2">
    <name type="scientific">Racocetra fulgida</name>
    <dbReference type="NCBI Taxonomy" id="60492"/>
    <lineage>
        <taxon>Eukaryota</taxon>
        <taxon>Fungi</taxon>
        <taxon>Fungi incertae sedis</taxon>
        <taxon>Mucoromycota</taxon>
        <taxon>Glomeromycotina</taxon>
        <taxon>Glomeromycetes</taxon>
        <taxon>Diversisporales</taxon>
        <taxon>Gigasporaceae</taxon>
        <taxon>Racocetra</taxon>
    </lineage>
</organism>
<evidence type="ECO:0000313" key="2">
    <source>
        <dbReference type="Proteomes" id="UP000789396"/>
    </source>
</evidence>
<dbReference type="Gene3D" id="2.40.10.10">
    <property type="entry name" value="Trypsin-like serine proteases"/>
    <property type="match status" value="2"/>
</dbReference>
<accession>A0A9N9IKG9</accession>
<reference evidence="1" key="1">
    <citation type="submission" date="2021-06" db="EMBL/GenBank/DDBJ databases">
        <authorList>
            <person name="Kallberg Y."/>
            <person name="Tangrot J."/>
            <person name="Rosling A."/>
        </authorList>
    </citation>
    <scope>NUCLEOTIDE SEQUENCE</scope>
    <source>
        <strain evidence="1">IN212</strain>
    </source>
</reference>
<dbReference type="InterPro" id="IPR009003">
    <property type="entry name" value="Peptidase_S1_PA"/>
</dbReference>
<sequence length="374" mass="42671">IYVYAVNSKKANEIIRDSIELEPYRDLLMVSKASRSNNLSQLKIKFEKIVEKIRNPKYFVRDVLIYIDVLRNDVVIYFGYNSTNDDKFMKAIRKYKPITEFTTPPKKRRSLMQFRHLNEEIVFKNRTNHYSANFKARDARNVYLYPPGSKRNIQSRDINIKFFNGDVIFHSLNALTGRCTAGFRAINATGDYLVTAGHCFSQSVYGQRYYAAVQINGFSQYFIGIAEYSQLDPIEYGLIKTQFENIKHSPNIIHREFINPEDPESDVRVVKELYIAGNKGLQSHGAHLCKAGRVTETNCGEIIAFNGILTVSNDQITTNLIIAKSNIQNFVKHGDSGGPGFTYTIDLQWVSLDAITIGTKPYIGVFQPSDLILN</sequence>
<dbReference type="EMBL" id="CAJVPZ010031143">
    <property type="protein sequence ID" value="CAG8738530.1"/>
    <property type="molecule type" value="Genomic_DNA"/>
</dbReference>
<dbReference type="OrthoDB" id="2412811at2759"/>
<dbReference type="SUPFAM" id="SSF50494">
    <property type="entry name" value="Trypsin-like serine proteases"/>
    <property type="match status" value="1"/>
</dbReference>
<dbReference type="AlphaFoldDB" id="A0A9N9IKG9"/>
<proteinExistence type="predicted"/>
<feature type="non-terminal residue" evidence="1">
    <location>
        <position position="374"/>
    </location>
</feature>
<keyword evidence="2" id="KW-1185">Reference proteome</keyword>
<feature type="non-terminal residue" evidence="1">
    <location>
        <position position="1"/>
    </location>
</feature>